<dbReference type="GO" id="GO:0005680">
    <property type="term" value="C:anaphase-promoting complex"/>
    <property type="evidence" value="ECO:0007669"/>
    <property type="project" value="InterPro"/>
</dbReference>
<evidence type="ECO:0000256" key="1">
    <source>
        <dbReference type="ARBA" id="ARBA00004259"/>
    </source>
</evidence>
<dbReference type="InterPro" id="IPR000225">
    <property type="entry name" value="Armadillo"/>
</dbReference>
<feature type="compositionally biased region" description="Polar residues" evidence="16">
    <location>
        <begin position="46"/>
        <end position="64"/>
    </location>
</feature>
<dbReference type="Pfam" id="PF25574">
    <property type="entry name" value="TPR_IMB1"/>
    <property type="match status" value="1"/>
</dbReference>
<evidence type="ECO:0000256" key="2">
    <source>
        <dbReference type="ARBA" id="ARBA00004496"/>
    </source>
</evidence>
<evidence type="ECO:0000256" key="15">
    <source>
        <dbReference type="PROSITE-ProRule" id="PRU00103"/>
    </source>
</evidence>
<keyword evidence="19" id="KW-1185">Reference proteome</keyword>
<dbReference type="InterPro" id="IPR016024">
    <property type="entry name" value="ARM-type_fold"/>
</dbReference>
<dbReference type="PROSITE" id="PS50166">
    <property type="entry name" value="IMPORTIN_B_NT"/>
    <property type="match status" value="1"/>
</dbReference>
<gene>
    <name evidence="18" type="ORF">MVEN_02588500</name>
</gene>
<dbReference type="Pfam" id="PF21282">
    <property type="entry name" value="APC1_3rd"/>
    <property type="match status" value="1"/>
</dbReference>
<dbReference type="InterPro" id="IPR011989">
    <property type="entry name" value="ARM-like"/>
</dbReference>
<dbReference type="EMBL" id="JACAZI010000039">
    <property type="protein sequence ID" value="KAF7326944.1"/>
    <property type="molecule type" value="Genomic_DNA"/>
</dbReference>
<sequence length="2410" mass="266604">MFSDLDRLHPRSPKSGSREPAALPDVPVLPPDMPPLSALPGMAPALSTTTTMASIGSGTSSQWSGPARPRRNSLTRNDLSVTMDRMVLGGKSDADGALAPIEHGRMKASYWMERMHSQELSSIDSGDWRAISCSSFDGRWGGSSERSMLSIHFPASKSLYLFDVYAAQDNTLKLKYVSQLPALGAASLRITRRTVWDLLVLQPDHELVVLTHGTKVLPISVKVKVFDPDNAMDVDVAQPADGIVQVVDLRRDSFHSATLIFEDDRQRRHEQPVCIDLVPPDYLTSQTLQILALTLPDDVFFDLHRHFLEVWSSRGFLTSDGIEFDCLISALCHNFELPRFADSPLDDLWSSLAKSPSHDRFREDPALRALRRPPTIVPTVASDARAPIQSQQRKILLAPILYALHTLGEDFRLSIDHYKALTKLAPVICMVALVIRPEWADYWKRLCPDAMAGWPQPTTSDHQVDDRLPVWPPDVSAILYGRISNPDWQVPWHDTQHMATRFHVVPSCAFGRIDPLSTLSKLTTLYKCLADSAEPSGQKRAENAILRMVELRIGPEFLNRLPLGVLSPIREAARTCQLAPPSDWPLEAYRVVGRNDVAASASQAPDLLFGDGYKSVKDFIDSSRPRSTIGDIAAEAKTAGSGEVQTVSGVELELDDFTDIRFGQDRRLEEVARMLCSSNIPSVRVMERPELNEHDQAKEHQHQVLRIAERTLALPYGRAMFTFGSLPTVTREAYSIPKMEFTIRLQPLNLTVSPEPGKLHAESLSWGDFHNGVAAGLRISPSAGGVESSWIAFNKPQELTPEHAGFLFGLGLTGHLKEMLTWHTFGYLTPKHDLTSIGVLLGLSAANVGSGDQHVTKLLAVHTPALLPTPTVDLNVPLMTQAAGISGVGLLYMGTKNRRMAEVCLNEISRRDLAQPDLSNEYREAYTFSAALSFGMIMLGKGSMIPADMVLLSRLNVLIHGEAKSMVMQKGHSFDINLTSPAATLALGLMYLRTERQDVADMLTIPDTVLALNRIQPSFLLMRVLAKALIMWNAVAPTSDWQAAQIPTAIREAVDARTKHGRPMDDALELAYYNILAASCFVIGLKFAGTARQEAYMMIIRYFDLFTRMVYSNSQAFDHKIRRSAVRDGLNLISISLSMVMAGTGEISCLRRLRFAYGMYHQTMYHPAFKYGIHVATHMSLGLLFLGGGRFTLGTSDAAIACMALRHLWVLAIEPRCLIARDVETTEVVYLPVKITVNDGKEVGTTQLISPTLIPDLDKLAAIRVDTPRYWPFHFDTANIPRHKESLLRSQTLYVKRRTAFLSYTEDPRGSRSLFVRSRSSTGEAATLDFPQLTDTKVHPAGDLSEFITSFSNDTLFLAFADHLAREEGETDAERLFHTYCHANLLDSILQGKPQTLQSHLTLFRYRMIAPSSRYFHIHLQDLRFAADFYSKIYDRRFSGRRENNFRISLIRDSTVSGALYALDKQLDVVRTKPEFLAALRLVPVSTLLLVLKDLANEAYTQCLGQPLPDGTDDTVTLEQGIKEVLHATGTKLTTALGSGWTSTMNATDLLANTLSADANTRQDATLKLENASRENYPEYMLMLSSVLVDENSPIHVRNAAGLALKNTLTARESGRSTEYANRWLNLSTEAKTKIKNDALLTLGSSSQKAGTFASQVVAAIAAVELPINQWGDLIEILLGFVNTQTNTNLRIATLQTIGFICESIKPEILTLRANEILTAVIHGARKEETSQEVQLSAIHALYNSLEFVRDNFEREGERNYIMQVVCEATQNPSVAVQVGAFECLVRIMGLYYDKMGFYMEQALFGLTVVGMKHPDERVALQAVEFWSTVCEEEVDLAIEAQEAQEYGETPETESKHFAKIALPEIVPVLLLLLTKQEELAEEDEWNVSMAAGTCLSLLAGAVQDAIVPAVIPFIEAHIKSTDWHHREAAVMTFGSILEGPDPIVLTPLTAQALPLLIDMMSDTNADVKDTVAWTLGRICDLLIQTIKPDVHLHALVSALVGGLADEHPRIVSNCCWALMNLAEQLGSFDSEQDAPVQTGPLSPYTEGVVQALLRVTESAGNEHNFRTAAYEAISAYLSGATLDAIPVVQNTVIAILNRMEQLLGMQNQILGVDDRNNWNELQSNFCSVVMSVIRKLNAGIQPLADRIMTLVLQLIQVAGKTSTVLEDAFLVVGALAAALETNFLPYIQAFLPYLYPALKAHEDTQLCTVAVGIIGDISRALGPQAAQYANQFMTVLLENLQSEVLNRNVKISILSGFGDIAMAIGPSFEPFLDTTMSVLRQAGALQPNPLDYDLMDYVGQLREGILEAYTGLVGGFKGTDKVSVLVPYIESILELIQRCSVDEERTDAQMKLSYGLLGDLAEALQGSPQLKQLLLKPWIAQELRTKHRMPAETNKTRRWAREMVKLATQ</sequence>
<evidence type="ECO:0000256" key="8">
    <source>
        <dbReference type="ARBA" id="ARBA00022737"/>
    </source>
</evidence>
<keyword evidence="11" id="KW-0539">Nucleus</keyword>
<evidence type="ECO:0000256" key="5">
    <source>
        <dbReference type="ARBA" id="ARBA00022448"/>
    </source>
</evidence>
<dbReference type="GO" id="GO:0031267">
    <property type="term" value="F:small GTPase binding"/>
    <property type="evidence" value="ECO:0007669"/>
    <property type="project" value="InterPro"/>
</dbReference>
<evidence type="ECO:0000313" key="18">
    <source>
        <dbReference type="EMBL" id="KAF7326944.1"/>
    </source>
</evidence>
<accession>A0A8H6U1K0</accession>
<keyword evidence="5" id="KW-0813">Transport</keyword>
<dbReference type="PANTHER" id="PTHR12827">
    <property type="entry name" value="MEIOTIC CHECKPOINT REGULATOR TSG24 FAMILY MEMBER"/>
    <property type="match status" value="1"/>
</dbReference>
<feature type="repeat" description="HEAT" evidence="15">
    <location>
        <begin position="1953"/>
        <end position="1990"/>
    </location>
</feature>
<keyword evidence="6" id="KW-0963">Cytoplasm</keyword>
<keyword evidence="7" id="KW-0132">Cell division</keyword>
<keyword evidence="8" id="KW-0677">Repeat</keyword>
<organism evidence="18 19">
    <name type="scientific">Mycena venus</name>
    <dbReference type="NCBI Taxonomy" id="2733690"/>
    <lineage>
        <taxon>Eukaryota</taxon>
        <taxon>Fungi</taxon>
        <taxon>Dikarya</taxon>
        <taxon>Basidiomycota</taxon>
        <taxon>Agaricomycotina</taxon>
        <taxon>Agaricomycetes</taxon>
        <taxon>Agaricomycetidae</taxon>
        <taxon>Agaricales</taxon>
        <taxon>Marasmiineae</taxon>
        <taxon>Mycenaceae</taxon>
        <taxon>Mycena</taxon>
    </lineage>
</organism>
<evidence type="ECO:0000256" key="14">
    <source>
        <dbReference type="ARBA" id="ARBA00083566"/>
    </source>
</evidence>
<dbReference type="GO" id="GO:0051301">
    <property type="term" value="P:cell division"/>
    <property type="evidence" value="ECO:0007669"/>
    <property type="project" value="UniProtKB-KW"/>
</dbReference>
<dbReference type="GO" id="GO:0005737">
    <property type="term" value="C:cytoplasm"/>
    <property type="evidence" value="ECO:0007669"/>
    <property type="project" value="UniProtKB-SubCell"/>
</dbReference>
<comment type="subcellular location">
    <subcellularLocation>
        <location evidence="2">Cytoplasm</location>
    </subcellularLocation>
    <subcellularLocation>
        <location evidence="1">Nucleus envelope</location>
    </subcellularLocation>
</comment>
<dbReference type="GO" id="GO:0060090">
    <property type="term" value="F:molecular adaptor activity"/>
    <property type="evidence" value="ECO:0007669"/>
    <property type="project" value="TreeGrafter"/>
</dbReference>
<keyword evidence="10" id="KW-0653">Protein transport</keyword>
<dbReference type="OrthoDB" id="26401at2759"/>
<proteinExistence type="inferred from homology"/>
<dbReference type="Pfam" id="PF13513">
    <property type="entry name" value="HEAT_EZ"/>
    <property type="match status" value="1"/>
</dbReference>
<dbReference type="GO" id="GO:0006886">
    <property type="term" value="P:intracellular protein transport"/>
    <property type="evidence" value="ECO:0007669"/>
    <property type="project" value="InterPro"/>
</dbReference>
<keyword evidence="9" id="KW-0498">Mitosis</keyword>
<evidence type="ECO:0000256" key="16">
    <source>
        <dbReference type="SAM" id="MobiDB-lite"/>
    </source>
</evidence>
<dbReference type="FunFam" id="1.25.10.10:FF:000027">
    <property type="entry name" value="Importin subunit beta-1"/>
    <property type="match status" value="1"/>
</dbReference>
<feature type="domain" description="Importin N-terminal" evidence="17">
    <location>
        <begin position="1565"/>
        <end position="1645"/>
    </location>
</feature>
<evidence type="ECO:0000256" key="4">
    <source>
        <dbReference type="ARBA" id="ARBA00010907"/>
    </source>
</evidence>
<dbReference type="SUPFAM" id="SSF48371">
    <property type="entry name" value="ARM repeat"/>
    <property type="match status" value="1"/>
</dbReference>
<evidence type="ECO:0000259" key="17">
    <source>
        <dbReference type="PROSITE" id="PS50166"/>
    </source>
</evidence>
<evidence type="ECO:0000256" key="10">
    <source>
        <dbReference type="ARBA" id="ARBA00022927"/>
    </source>
</evidence>
<evidence type="ECO:0000256" key="3">
    <source>
        <dbReference type="ARBA" id="ARBA00010547"/>
    </source>
</evidence>
<dbReference type="GO" id="GO:0007091">
    <property type="term" value="P:metaphase/anaphase transition of mitotic cell cycle"/>
    <property type="evidence" value="ECO:0007669"/>
    <property type="project" value="TreeGrafter"/>
</dbReference>
<dbReference type="SMART" id="SM00913">
    <property type="entry name" value="IBN_N"/>
    <property type="match status" value="1"/>
</dbReference>
<dbReference type="Gene3D" id="1.25.10.10">
    <property type="entry name" value="Leucine-rich Repeat Variant"/>
    <property type="match status" value="3"/>
</dbReference>
<comment type="similarity">
    <text evidence="4">Belongs to the importin beta family. Importin beta-1 subfamily.</text>
</comment>
<feature type="region of interest" description="Disordered" evidence="16">
    <location>
        <begin position="1"/>
        <end position="75"/>
    </location>
</feature>
<evidence type="ECO:0000256" key="11">
    <source>
        <dbReference type="ARBA" id="ARBA00023242"/>
    </source>
</evidence>
<evidence type="ECO:0000256" key="7">
    <source>
        <dbReference type="ARBA" id="ARBA00022618"/>
    </source>
</evidence>
<dbReference type="SMART" id="SM00185">
    <property type="entry name" value="ARM"/>
    <property type="match status" value="4"/>
</dbReference>
<evidence type="ECO:0000256" key="13">
    <source>
        <dbReference type="ARBA" id="ARBA00079884"/>
    </source>
</evidence>
<dbReference type="GO" id="GO:0070979">
    <property type="term" value="P:protein K11-linked ubiquitination"/>
    <property type="evidence" value="ECO:0007669"/>
    <property type="project" value="TreeGrafter"/>
</dbReference>
<protein>
    <recommendedName>
        <fullName evidence="13">Importin-95</fullName>
    </recommendedName>
    <alternativeName>
        <fullName evidence="14">Karyopherin-95</fullName>
    </alternativeName>
</protein>
<dbReference type="Pfam" id="PF18122">
    <property type="entry name" value="APC1_C"/>
    <property type="match status" value="1"/>
</dbReference>
<dbReference type="InterPro" id="IPR041221">
    <property type="entry name" value="APC1_C"/>
</dbReference>
<comment type="similarity">
    <text evidence="3">Belongs to the APC1 family.</text>
</comment>
<dbReference type="InterPro" id="IPR001494">
    <property type="entry name" value="Importin-beta_N"/>
</dbReference>
<evidence type="ECO:0000256" key="6">
    <source>
        <dbReference type="ARBA" id="ARBA00022490"/>
    </source>
</evidence>
<comment type="caution">
    <text evidence="18">The sequence shown here is derived from an EMBL/GenBank/DDBJ whole genome shotgun (WGS) entry which is preliminary data.</text>
</comment>
<dbReference type="PROSITE" id="PS50077">
    <property type="entry name" value="HEAT_REPEAT"/>
    <property type="match status" value="1"/>
</dbReference>
<dbReference type="InterPro" id="IPR024990">
    <property type="entry name" value="Apc1"/>
</dbReference>
<evidence type="ECO:0000313" key="19">
    <source>
        <dbReference type="Proteomes" id="UP000620124"/>
    </source>
</evidence>
<dbReference type="GO" id="GO:0031145">
    <property type="term" value="P:anaphase-promoting complex-dependent catabolic process"/>
    <property type="evidence" value="ECO:0007669"/>
    <property type="project" value="TreeGrafter"/>
</dbReference>
<dbReference type="GO" id="GO:0005635">
    <property type="term" value="C:nuclear envelope"/>
    <property type="evidence" value="ECO:0007669"/>
    <property type="project" value="UniProtKB-SubCell"/>
</dbReference>
<dbReference type="Proteomes" id="UP000620124">
    <property type="component" value="Unassembled WGS sequence"/>
</dbReference>
<dbReference type="InterPro" id="IPR058584">
    <property type="entry name" value="IMB1_TNPO1-like_TPR"/>
</dbReference>
<dbReference type="InterPro" id="IPR021133">
    <property type="entry name" value="HEAT_type_2"/>
</dbReference>
<dbReference type="Pfam" id="PF03810">
    <property type="entry name" value="IBN_N"/>
    <property type="match status" value="1"/>
</dbReference>
<dbReference type="PANTHER" id="PTHR12827:SF3">
    <property type="entry name" value="ANAPHASE-PROMOTING COMPLEX SUBUNIT 1"/>
    <property type="match status" value="1"/>
</dbReference>
<reference evidence="18" key="1">
    <citation type="submission" date="2020-05" db="EMBL/GenBank/DDBJ databases">
        <title>Mycena genomes resolve the evolution of fungal bioluminescence.</title>
        <authorList>
            <person name="Tsai I.J."/>
        </authorList>
    </citation>
    <scope>NUCLEOTIDE SEQUENCE</scope>
    <source>
        <strain evidence="18">CCC161011</strain>
    </source>
</reference>
<dbReference type="InterPro" id="IPR048971">
    <property type="entry name" value="Apc1_3rd"/>
</dbReference>
<keyword evidence="12" id="KW-0131">Cell cycle</keyword>
<evidence type="ECO:0000256" key="9">
    <source>
        <dbReference type="ARBA" id="ARBA00022776"/>
    </source>
</evidence>
<evidence type="ECO:0000256" key="12">
    <source>
        <dbReference type="ARBA" id="ARBA00023306"/>
    </source>
</evidence>
<name>A0A8H6U1K0_9AGAR</name>